<sequence>MSRAPVALRATTVLIAALIGIGVPVVLPGRVAAAAADRTRVCRIGDGRLTEISGLAETGTGYVVVNDGSDEAANRRIFFLDRRCSVVRAVRYPSRPRDTEDLALAADGTVWVADIGDNGLTRTTIAVWRLAPDARRPQLYRLSYPDGPHDAEALLLSPTGAPIVVTKSAATAAVYVPDAALRAGRTTPLRRAGSVTLPLTTTGNPYSLPGRLVVTGGAVSPDGRRAVLRTYADAFEFDVAHGDVVRAITTGTPRIVALPDEPQGESVAYRGDGTALLTVSEVANQPPGTKADVWGYPLPDRPAVTVSAAAPSATAASTGSSAPSGAAVASAPGGGRIPAGAWAVAVILAAGIAVLGIVAARRRRQS</sequence>
<organism evidence="2 3">
    <name type="scientific">Actinoplanes digitatis</name>
    <dbReference type="NCBI Taxonomy" id="1868"/>
    <lineage>
        <taxon>Bacteria</taxon>
        <taxon>Bacillati</taxon>
        <taxon>Actinomycetota</taxon>
        <taxon>Actinomycetes</taxon>
        <taxon>Micromonosporales</taxon>
        <taxon>Micromonosporaceae</taxon>
        <taxon>Actinoplanes</taxon>
    </lineage>
</organism>
<keyword evidence="1" id="KW-1133">Transmembrane helix</keyword>
<evidence type="ECO:0008006" key="4">
    <source>
        <dbReference type="Google" id="ProtNLM"/>
    </source>
</evidence>
<dbReference type="AlphaFoldDB" id="A0A7W7MS99"/>
<accession>A0A7W7MS99</accession>
<reference evidence="2 3" key="1">
    <citation type="submission" date="2020-08" db="EMBL/GenBank/DDBJ databases">
        <title>Sequencing the genomes of 1000 actinobacteria strains.</title>
        <authorList>
            <person name="Klenk H.-P."/>
        </authorList>
    </citation>
    <scope>NUCLEOTIDE SEQUENCE [LARGE SCALE GENOMIC DNA]</scope>
    <source>
        <strain evidence="2 3">DSM 43149</strain>
    </source>
</reference>
<dbReference type="SUPFAM" id="SSF101898">
    <property type="entry name" value="NHL repeat"/>
    <property type="match status" value="1"/>
</dbReference>
<keyword evidence="3" id="KW-1185">Reference proteome</keyword>
<protein>
    <recommendedName>
        <fullName evidence="4">Esterase-like activity of phytase family protein</fullName>
    </recommendedName>
</protein>
<comment type="caution">
    <text evidence="2">The sequence shown here is derived from an EMBL/GenBank/DDBJ whole genome shotgun (WGS) entry which is preliminary data.</text>
</comment>
<name>A0A7W7MS99_9ACTN</name>
<dbReference type="RefSeq" id="WP_239087653.1">
    <property type="nucleotide sequence ID" value="NZ_BOMK01000048.1"/>
</dbReference>
<gene>
    <name evidence="2" type="ORF">BJ971_004840</name>
</gene>
<dbReference type="Proteomes" id="UP000578112">
    <property type="component" value="Unassembled WGS sequence"/>
</dbReference>
<keyword evidence="1" id="KW-0812">Transmembrane</keyword>
<keyword evidence="1" id="KW-0472">Membrane</keyword>
<proteinExistence type="predicted"/>
<evidence type="ECO:0000313" key="2">
    <source>
        <dbReference type="EMBL" id="MBB4764284.1"/>
    </source>
</evidence>
<dbReference type="EMBL" id="JACHNH010000001">
    <property type="protein sequence ID" value="MBB4764284.1"/>
    <property type="molecule type" value="Genomic_DNA"/>
</dbReference>
<feature type="transmembrane region" description="Helical" evidence="1">
    <location>
        <begin position="339"/>
        <end position="360"/>
    </location>
</feature>
<evidence type="ECO:0000256" key="1">
    <source>
        <dbReference type="SAM" id="Phobius"/>
    </source>
</evidence>
<evidence type="ECO:0000313" key="3">
    <source>
        <dbReference type="Proteomes" id="UP000578112"/>
    </source>
</evidence>